<dbReference type="EMBL" id="AMWN01000006">
    <property type="protein sequence ID" value="EXJ83186.1"/>
    <property type="molecule type" value="Genomic_DNA"/>
</dbReference>
<protein>
    <submittedName>
        <fullName evidence="1">Uncharacterized protein</fullName>
    </submittedName>
</protein>
<accession>W9Y1R3</accession>
<sequence>MAINPEYQTSMEDGMLVPVRHPFYRRTGNPLRDLVDDINFPHFCYKAVAYTYVLTILWGFYMILPLPGHWSTDGQPDNVTIFSRDYTNYFDVFKVSSACHLQAPDLYLPAIDAIPSLNGSSYCSTRLGFLSAISEGNTSSPDIQHWVQGCRYPWYSIDEICTIIGRFSAIIFVGDSSLQSIYNGFNILLRQDLVNGCLATWDMPDGAQLHCRCENQFTEPFCVKYFVNSSLQLPPQSWRADRRDKYHCDRSTRHEYLEVNYSPAPTTVLDKLDSLITRPGPSASQRKPVAIVHGLSPDSLPVERAAASVFEFKHRASSLTANALMLWIGPGATGTREPLNDDRDREIRAFDEYMALSAARFGVDVLGMWKATFHAWSLDGPRSQEKLAITQAMMVVNWLSWLEAR</sequence>
<dbReference type="STRING" id="1182541.W9Y1R3"/>
<dbReference type="GeneID" id="19161671"/>
<proteinExistence type="predicted"/>
<dbReference type="OrthoDB" id="5373426at2759"/>
<dbReference type="AlphaFoldDB" id="W9Y1R3"/>
<reference evidence="1 2" key="1">
    <citation type="submission" date="2013-03" db="EMBL/GenBank/DDBJ databases">
        <title>The Genome Sequence of Capronia coronata CBS 617.96.</title>
        <authorList>
            <consortium name="The Broad Institute Genomics Platform"/>
            <person name="Cuomo C."/>
            <person name="de Hoog S."/>
            <person name="Gorbushina A."/>
            <person name="Walker B."/>
            <person name="Young S.K."/>
            <person name="Zeng Q."/>
            <person name="Gargeya S."/>
            <person name="Fitzgerald M."/>
            <person name="Haas B."/>
            <person name="Abouelleil A."/>
            <person name="Allen A.W."/>
            <person name="Alvarado L."/>
            <person name="Arachchi H.M."/>
            <person name="Berlin A.M."/>
            <person name="Chapman S.B."/>
            <person name="Gainer-Dewar J."/>
            <person name="Goldberg J."/>
            <person name="Griggs A."/>
            <person name="Gujja S."/>
            <person name="Hansen M."/>
            <person name="Howarth C."/>
            <person name="Imamovic A."/>
            <person name="Ireland A."/>
            <person name="Larimer J."/>
            <person name="McCowan C."/>
            <person name="Murphy C."/>
            <person name="Pearson M."/>
            <person name="Poon T.W."/>
            <person name="Priest M."/>
            <person name="Roberts A."/>
            <person name="Saif S."/>
            <person name="Shea T."/>
            <person name="Sisk P."/>
            <person name="Sykes S."/>
            <person name="Wortman J."/>
            <person name="Nusbaum C."/>
            <person name="Birren B."/>
        </authorList>
    </citation>
    <scope>NUCLEOTIDE SEQUENCE [LARGE SCALE GENOMIC DNA]</scope>
    <source>
        <strain evidence="1 2">CBS 617.96</strain>
    </source>
</reference>
<dbReference type="HOGENOM" id="CLU_037139_0_0_1"/>
<name>W9Y1R3_9EURO</name>
<comment type="caution">
    <text evidence="1">The sequence shown here is derived from an EMBL/GenBank/DDBJ whole genome shotgun (WGS) entry which is preliminary data.</text>
</comment>
<evidence type="ECO:0000313" key="1">
    <source>
        <dbReference type="EMBL" id="EXJ83186.1"/>
    </source>
</evidence>
<dbReference type="eggNOG" id="ENOG502SNF8">
    <property type="taxonomic scope" value="Eukaryota"/>
</dbReference>
<keyword evidence="2" id="KW-1185">Reference proteome</keyword>
<organism evidence="1 2">
    <name type="scientific">Capronia coronata CBS 617.96</name>
    <dbReference type="NCBI Taxonomy" id="1182541"/>
    <lineage>
        <taxon>Eukaryota</taxon>
        <taxon>Fungi</taxon>
        <taxon>Dikarya</taxon>
        <taxon>Ascomycota</taxon>
        <taxon>Pezizomycotina</taxon>
        <taxon>Eurotiomycetes</taxon>
        <taxon>Chaetothyriomycetidae</taxon>
        <taxon>Chaetothyriales</taxon>
        <taxon>Herpotrichiellaceae</taxon>
        <taxon>Capronia</taxon>
    </lineage>
</organism>
<dbReference type="RefSeq" id="XP_007725872.1">
    <property type="nucleotide sequence ID" value="XM_007727682.1"/>
</dbReference>
<evidence type="ECO:0000313" key="2">
    <source>
        <dbReference type="Proteomes" id="UP000019484"/>
    </source>
</evidence>
<dbReference type="Proteomes" id="UP000019484">
    <property type="component" value="Unassembled WGS sequence"/>
</dbReference>
<gene>
    <name evidence="1" type="ORF">A1O1_06805</name>
</gene>